<evidence type="ECO:0000313" key="7">
    <source>
        <dbReference type="EMBL" id="SDB37483.1"/>
    </source>
</evidence>
<keyword evidence="7" id="KW-0032">Aminotransferase</keyword>
<protein>
    <submittedName>
        <fullName evidence="7">GntR family transcriptional regulator / MocR family aminotransferase</fullName>
    </submittedName>
</protein>
<dbReference type="CDD" id="cd00609">
    <property type="entry name" value="AAT_like"/>
    <property type="match status" value="1"/>
</dbReference>
<evidence type="ECO:0000256" key="4">
    <source>
        <dbReference type="ARBA" id="ARBA00023125"/>
    </source>
</evidence>
<dbReference type="Gene3D" id="3.40.640.10">
    <property type="entry name" value="Type I PLP-dependent aspartate aminotransferase-like (Major domain)"/>
    <property type="match status" value="1"/>
</dbReference>
<keyword evidence="4" id="KW-0238">DNA-binding</keyword>
<reference evidence="7 8" key="1">
    <citation type="submission" date="2016-10" db="EMBL/GenBank/DDBJ databases">
        <authorList>
            <person name="de Groot N.N."/>
        </authorList>
    </citation>
    <scope>NUCLEOTIDE SEQUENCE [LARGE SCALE GENOMIC DNA]</scope>
    <source>
        <strain evidence="7 8">ATCC 35022</strain>
    </source>
</reference>
<name>A0A1G6CX10_9HYPH</name>
<dbReference type="GO" id="GO:0003677">
    <property type="term" value="F:DNA binding"/>
    <property type="evidence" value="ECO:0007669"/>
    <property type="project" value="UniProtKB-KW"/>
</dbReference>
<dbReference type="InterPro" id="IPR000524">
    <property type="entry name" value="Tscrpt_reg_HTH_GntR"/>
</dbReference>
<dbReference type="EMBL" id="FMXQ01000005">
    <property type="protein sequence ID" value="SDB37483.1"/>
    <property type="molecule type" value="Genomic_DNA"/>
</dbReference>
<comment type="similarity">
    <text evidence="1">In the C-terminal section; belongs to the class-I pyridoxal-phosphate-dependent aminotransferase family.</text>
</comment>
<gene>
    <name evidence="7" type="ORF">SAMN02982931_02869</name>
</gene>
<evidence type="ECO:0000259" key="6">
    <source>
        <dbReference type="PROSITE" id="PS50949"/>
    </source>
</evidence>
<dbReference type="RefSeq" id="WP_244521266.1">
    <property type="nucleotide sequence ID" value="NZ_FMXQ01000005.1"/>
</dbReference>
<dbReference type="InterPro" id="IPR051446">
    <property type="entry name" value="HTH_trans_reg/aminotransferase"/>
</dbReference>
<dbReference type="PANTHER" id="PTHR46577:SF1">
    <property type="entry name" value="HTH-TYPE TRANSCRIPTIONAL REGULATORY PROTEIN GABR"/>
    <property type="match status" value="1"/>
</dbReference>
<evidence type="ECO:0000256" key="5">
    <source>
        <dbReference type="ARBA" id="ARBA00023163"/>
    </source>
</evidence>
<feature type="domain" description="HTH gntR-type" evidence="6">
    <location>
        <begin position="20"/>
        <end position="88"/>
    </location>
</feature>
<accession>A0A1G6CX10</accession>
<keyword evidence="3" id="KW-0805">Transcription regulation</keyword>
<evidence type="ECO:0000256" key="2">
    <source>
        <dbReference type="ARBA" id="ARBA00022898"/>
    </source>
</evidence>
<dbReference type="Gene3D" id="1.10.10.10">
    <property type="entry name" value="Winged helix-like DNA-binding domain superfamily/Winged helix DNA-binding domain"/>
    <property type="match status" value="1"/>
</dbReference>
<evidence type="ECO:0000256" key="3">
    <source>
        <dbReference type="ARBA" id="ARBA00023015"/>
    </source>
</evidence>
<evidence type="ECO:0000256" key="1">
    <source>
        <dbReference type="ARBA" id="ARBA00005384"/>
    </source>
</evidence>
<keyword evidence="8" id="KW-1185">Reference proteome</keyword>
<dbReference type="Proteomes" id="UP000199071">
    <property type="component" value="Unassembled WGS sequence"/>
</dbReference>
<dbReference type="CDD" id="cd07377">
    <property type="entry name" value="WHTH_GntR"/>
    <property type="match status" value="1"/>
</dbReference>
<proteinExistence type="inferred from homology"/>
<keyword evidence="2" id="KW-0663">Pyridoxal phosphate</keyword>
<dbReference type="PRINTS" id="PR00035">
    <property type="entry name" value="HTHGNTR"/>
</dbReference>
<keyword evidence="5" id="KW-0804">Transcription</keyword>
<dbReference type="InterPro" id="IPR036388">
    <property type="entry name" value="WH-like_DNA-bd_sf"/>
</dbReference>
<evidence type="ECO:0000313" key="8">
    <source>
        <dbReference type="Proteomes" id="UP000199071"/>
    </source>
</evidence>
<dbReference type="STRING" id="665467.SAMN02982931_02869"/>
<dbReference type="Pfam" id="PF00155">
    <property type="entry name" value="Aminotran_1_2"/>
    <property type="match status" value="1"/>
</dbReference>
<dbReference type="PANTHER" id="PTHR46577">
    <property type="entry name" value="HTH-TYPE TRANSCRIPTIONAL REGULATORY PROTEIN GABR"/>
    <property type="match status" value="1"/>
</dbReference>
<dbReference type="PROSITE" id="PS50949">
    <property type="entry name" value="HTH_GNTR"/>
    <property type="match status" value="1"/>
</dbReference>
<organism evidence="7 8">
    <name type="scientific">Bauldia litoralis</name>
    <dbReference type="NCBI Taxonomy" id="665467"/>
    <lineage>
        <taxon>Bacteria</taxon>
        <taxon>Pseudomonadati</taxon>
        <taxon>Pseudomonadota</taxon>
        <taxon>Alphaproteobacteria</taxon>
        <taxon>Hyphomicrobiales</taxon>
        <taxon>Kaistiaceae</taxon>
        <taxon>Bauldia</taxon>
    </lineage>
</organism>
<dbReference type="GO" id="GO:0008483">
    <property type="term" value="F:transaminase activity"/>
    <property type="evidence" value="ECO:0007669"/>
    <property type="project" value="UniProtKB-KW"/>
</dbReference>
<keyword evidence="7" id="KW-0808">Transferase</keyword>
<dbReference type="Pfam" id="PF00392">
    <property type="entry name" value="GntR"/>
    <property type="match status" value="1"/>
</dbReference>
<dbReference type="InterPro" id="IPR015421">
    <property type="entry name" value="PyrdxlP-dep_Trfase_major"/>
</dbReference>
<dbReference type="SMART" id="SM00345">
    <property type="entry name" value="HTH_GNTR"/>
    <property type="match status" value="1"/>
</dbReference>
<dbReference type="GO" id="GO:0030170">
    <property type="term" value="F:pyridoxal phosphate binding"/>
    <property type="evidence" value="ECO:0007669"/>
    <property type="project" value="InterPro"/>
</dbReference>
<sequence>MARRRELPLDMLALDRASAVPLYRQLYESLRLHILDGRLAPRMRLPATRELAGDLNVSRNTVIGAYDALLAEGYLESVAGSGTRVATLPQRPTRARPKDRAEALPRLSKRGELMTTLQRDRTIPNQIAFHPGYPEIPAFPFSIWAKLVAANMRSVREDLYGYHLVAGHPRLRTAIAEYLAVSRGVNCDPEQVIVVAGAQAALDLIGRTFMDPGDTFWIEDPGYGGAWNAFLSAGGRPAPLPVGPNGWDIERDNPPPRLIFVTPSCQWPLGLVMPMEVRLKLLQIAETHDSWIIEDDYDSEYRFRGRPIPAMQGLDDSGRVIYVGTLSKTMFPSIRVAYLVVPRSLVEGFKTAVSITGQYPPLLLQAALADFIGQGFFATHLRRMRRLYARRMRDFVALSRERLDPWLTVSETDTGMQVMGRFKEPIDDGVLLAAALKRGVDFSRMSTHYRFAEPQQGMFLGYAGVDRDQTRAGIARLRKAFEDVTAV</sequence>
<dbReference type="SUPFAM" id="SSF46785">
    <property type="entry name" value="Winged helix' DNA-binding domain"/>
    <property type="match status" value="1"/>
</dbReference>
<dbReference type="SUPFAM" id="SSF53383">
    <property type="entry name" value="PLP-dependent transferases"/>
    <property type="match status" value="1"/>
</dbReference>
<dbReference type="InterPro" id="IPR004839">
    <property type="entry name" value="Aminotransferase_I/II_large"/>
</dbReference>
<dbReference type="InterPro" id="IPR036390">
    <property type="entry name" value="WH_DNA-bd_sf"/>
</dbReference>
<dbReference type="AlphaFoldDB" id="A0A1G6CX10"/>
<dbReference type="InterPro" id="IPR015424">
    <property type="entry name" value="PyrdxlP-dep_Trfase"/>
</dbReference>
<dbReference type="GO" id="GO:0003700">
    <property type="term" value="F:DNA-binding transcription factor activity"/>
    <property type="evidence" value="ECO:0007669"/>
    <property type="project" value="InterPro"/>
</dbReference>